<feature type="domain" description="Cystatin LXN-type" evidence="6">
    <location>
        <begin position="205"/>
        <end position="313"/>
    </location>
</feature>
<dbReference type="Ensembl" id="ENSSGRT00000077539.1">
    <property type="protein sequence ID" value="ENSSGRP00000072805.1"/>
    <property type="gene ID" value="ENSSGRG00000037131.1"/>
</dbReference>
<feature type="region of interest" description="Disordered" evidence="5">
    <location>
        <begin position="63"/>
        <end position="84"/>
    </location>
</feature>
<name>A0A672QAK9_SINGR</name>
<dbReference type="RefSeq" id="XP_016115117.1">
    <property type="nucleotide sequence ID" value="XM_016259631.1"/>
</dbReference>
<dbReference type="Proteomes" id="UP000472262">
    <property type="component" value="Unassembled WGS sequence"/>
</dbReference>
<evidence type="ECO:0000259" key="6">
    <source>
        <dbReference type="PROSITE" id="PS52033"/>
    </source>
</evidence>
<dbReference type="CTD" id="56925"/>
<keyword evidence="8" id="KW-1185">Reference proteome</keyword>
<evidence type="ECO:0000256" key="1">
    <source>
        <dbReference type="ARBA" id="ARBA00010083"/>
    </source>
</evidence>
<comment type="similarity">
    <text evidence="1 4">Belongs to the protease inhibitor I47 (latexin) family.</text>
</comment>
<dbReference type="SUPFAM" id="SSF54403">
    <property type="entry name" value="Cystatin/monellin"/>
    <property type="match status" value="2"/>
</dbReference>
<dbReference type="InterPro" id="IPR049897">
    <property type="entry name" value="CYSTATIN_LXN"/>
</dbReference>
<dbReference type="InterPro" id="IPR009684">
    <property type="entry name" value="Latexin"/>
</dbReference>
<evidence type="ECO:0000256" key="2">
    <source>
        <dbReference type="ARBA" id="ARBA00022690"/>
    </source>
</evidence>
<accession>A0A672QAK9</accession>
<gene>
    <name evidence="7" type="primary">lxn</name>
</gene>
<protein>
    <submittedName>
        <fullName evidence="7">Latexin-like</fullName>
    </submittedName>
</protein>
<keyword evidence="2 4" id="KW-0646">Protease inhibitor</keyword>
<reference evidence="7" key="1">
    <citation type="submission" date="2025-08" db="UniProtKB">
        <authorList>
            <consortium name="Ensembl"/>
        </authorList>
    </citation>
    <scope>IDENTIFICATION</scope>
</reference>
<evidence type="ECO:0000256" key="5">
    <source>
        <dbReference type="SAM" id="MobiDB-lite"/>
    </source>
</evidence>
<evidence type="ECO:0000313" key="7">
    <source>
        <dbReference type="Ensembl" id="ENSSGRP00000072805.1"/>
    </source>
</evidence>
<proteinExistence type="inferred from homology"/>
<dbReference type="RefSeq" id="XP_016115116.1">
    <property type="nucleotide sequence ID" value="XM_016259630.1"/>
</dbReference>
<feature type="domain" description="Cystatin LXN-type" evidence="6">
    <location>
        <begin position="83"/>
        <end position="185"/>
    </location>
</feature>
<reference evidence="7" key="2">
    <citation type="submission" date="2025-09" db="UniProtKB">
        <authorList>
            <consortium name="Ensembl"/>
        </authorList>
    </citation>
    <scope>IDENTIFICATION</scope>
</reference>
<dbReference type="GeneID" id="107573184"/>
<sequence length="313" mass="35027">MLCAHWSRLRRVSSRSCCATALRSTHSSTRLSSSPERIMKTFCSVWLLLSVVELSPAQEPPLACRGAAGPAPPQPETAEDMASTGDLEPTHYPARRAAQVALHYLNTRHGSPFRVFGLQQVHKASAEDVEAGGRKYKLDFSVTDWASGSAGPALRCSADVLFPRTERHSAPDVKLRCEALQQINRTVQEEEAFYQKHIPPDSAVSARDIPDSYGNMSEEMQPFWRLARVAASFIMLRESSENTEFNMVQMASVTQQESSEEQLMLEFVVLLHDLPSQEIVQWKLLASWSPDRGVRVLQTEWQPRCPHATKPPN</sequence>
<evidence type="ECO:0000256" key="4">
    <source>
        <dbReference type="PROSITE-ProRule" id="PRU01377"/>
    </source>
</evidence>
<organism evidence="7 8">
    <name type="scientific">Sinocyclocheilus grahami</name>
    <name type="common">Dianchi golden-line fish</name>
    <name type="synonym">Barbus grahami</name>
    <dbReference type="NCBI Taxonomy" id="75366"/>
    <lineage>
        <taxon>Eukaryota</taxon>
        <taxon>Metazoa</taxon>
        <taxon>Chordata</taxon>
        <taxon>Craniata</taxon>
        <taxon>Vertebrata</taxon>
        <taxon>Euteleostomi</taxon>
        <taxon>Actinopterygii</taxon>
        <taxon>Neopterygii</taxon>
        <taxon>Teleostei</taxon>
        <taxon>Ostariophysi</taxon>
        <taxon>Cypriniformes</taxon>
        <taxon>Cyprinidae</taxon>
        <taxon>Cyprininae</taxon>
        <taxon>Sinocyclocheilus</taxon>
    </lineage>
</organism>
<dbReference type="KEGG" id="sgh:107573184"/>
<dbReference type="OMA" id="QITVNCR"/>
<dbReference type="GO" id="GO:0005615">
    <property type="term" value="C:extracellular space"/>
    <property type="evidence" value="ECO:0007669"/>
    <property type="project" value="TreeGrafter"/>
</dbReference>
<dbReference type="PANTHER" id="PTHR28591:SF1">
    <property type="entry name" value="LATEXIN"/>
    <property type="match status" value="1"/>
</dbReference>
<dbReference type="AlphaFoldDB" id="A0A672QAK9"/>
<dbReference type="InParanoid" id="A0A672QAK9"/>
<keyword evidence="3" id="KW-0677">Repeat</keyword>
<dbReference type="GO" id="GO:0008191">
    <property type="term" value="F:metalloendopeptidase inhibitor activity"/>
    <property type="evidence" value="ECO:0007669"/>
    <property type="project" value="UniProtKB-UniRule"/>
</dbReference>
<dbReference type="PROSITE" id="PS52033">
    <property type="entry name" value="CYSTATIN_LXN"/>
    <property type="match status" value="2"/>
</dbReference>
<dbReference type="Gene3D" id="3.10.450.10">
    <property type="match status" value="2"/>
</dbReference>
<dbReference type="Pfam" id="PF06907">
    <property type="entry name" value="LXN"/>
    <property type="match status" value="1"/>
</dbReference>
<dbReference type="InterPro" id="IPR046350">
    <property type="entry name" value="Cystatin_sf"/>
</dbReference>
<dbReference type="FunFam" id="3.10.450.10:FF:000007">
    <property type="entry name" value="latexin"/>
    <property type="match status" value="1"/>
</dbReference>
<evidence type="ECO:0000313" key="8">
    <source>
        <dbReference type="Proteomes" id="UP000472262"/>
    </source>
</evidence>
<evidence type="ECO:0000256" key="3">
    <source>
        <dbReference type="ARBA" id="ARBA00022737"/>
    </source>
</evidence>
<dbReference type="PANTHER" id="PTHR28591">
    <property type="entry name" value="LATEXIN"/>
    <property type="match status" value="1"/>
</dbReference>